<gene>
    <name evidence="5" type="ORF">ACFQ1M_06840</name>
</gene>
<accession>A0ABW3CYK8</accession>
<keyword evidence="6" id="KW-1185">Reference proteome</keyword>
<protein>
    <submittedName>
        <fullName evidence="5">SDR family oxidoreductase</fullName>
    </submittedName>
</protein>
<dbReference type="InterPro" id="IPR045313">
    <property type="entry name" value="CBR1-like"/>
</dbReference>
<evidence type="ECO:0000256" key="4">
    <source>
        <dbReference type="RuleBase" id="RU000363"/>
    </source>
</evidence>
<evidence type="ECO:0000313" key="6">
    <source>
        <dbReference type="Proteomes" id="UP001596978"/>
    </source>
</evidence>
<dbReference type="PRINTS" id="PR00081">
    <property type="entry name" value="GDHRDH"/>
</dbReference>
<dbReference type="InterPro" id="IPR002347">
    <property type="entry name" value="SDR_fam"/>
</dbReference>
<keyword evidence="2" id="KW-0521">NADP</keyword>
<dbReference type="PANTHER" id="PTHR43490:SF99">
    <property type="entry name" value="SHORT-CHAIN DEHYDROGENASE_REDUCTASE"/>
    <property type="match status" value="1"/>
</dbReference>
<dbReference type="Pfam" id="PF00106">
    <property type="entry name" value="adh_short"/>
    <property type="match status" value="1"/>
</dbReference>
<dbReference type="EMBL" id="JBHTJH010000004">
    <property type="protein sequence ID" value="MFD0861917.1"/>
    <property type="molecule type" value="Genomic_DNA"/>
</dbReference>
<dbReference type="InterPro" id="IPR036291">
    <property type="entry name" value="NAD(P)-bd_dom_sf"/>
</dbReference>
<keyword evidence="3" id="KW-0560">Oxidoreductase</keyword>
<dbReference type="Proteomes" id="UP001596978">
    <property type="component" value="Unassembled WGS sequence"/>
</dbReference>
<evidence type="ECO:0000256" key="1">
    <source>
        <dbReference type="ARBA" id="ARBA00006484"/>
    </source>
</evidence>
<proteinExistence type="inferred from homology"/>
<dbReference type="CDD" id="cd05324">
    <property type="entry name" value="carb_red_PTCR-like_SDR_c"/>
    <property type="match status" value="1"/>
</dbReference>
<dbReference type="PRINTS" id="PR00080">
    <property type="entry name" value="SDRFAMILY"/>
</dbReference>
<evidence type="ECO:0000256" key="2">
    <source>
        <dbReference type="ARBA" id="ARBA00022857"/>
    </source>
</evidence>
<comment type="caution">
    <text evidence="5">The sequence shown here is derived from an EMBL/GenBank/DDBJ whole genome shotgun (WGS) entry which is preliminary data.</text>
</comment>
<dbReference type="RefSeq" id="WP_386405842.1">
    <property type="nucleotide sequence ID" value="NZ_JBHTJH010000004.1"/>
</dbReference>
<reference evidence="6" key="1">
    <citation type="journal article" date="2019" name="Int. J. Syst. Evol. Microbiol.">
        <title>The Global Catalogue of Microorganisms (GCM) 10K type strain sequencing project: providing services to taxonomists for standard genome sequencing and annotation.</title>
        <authorList>
            <consortium name="The Broad Institute Genomics Platform"/>
            <consortium name="The Broad Institute Genome Sequencing Center for Infectious Disease"/>
            <person name="Wu L."/>
            <person name="Ma J."/>
        </authorList>
    </citation>
    <scope>NUCLEOTIDE SEQUENCE [LARGE SCALE GENOMIC DNA]</scope>
    <source>
        <strain evidence="6">CCUG 62952</strain>
    </source>
</reference>
<sequence>MMNRKIALVTGANRGIGLETVRQLASNGIHTILTARNEAKGRETVASLKEEGLLVDFQRLDVTNEQQAKAVAAAIEKTYGGLDILINNAGVYLDESESIDEVTPKTFEDTLHVNLFGPFYLIQALLPMMKKNNYGRIVNISSGYGSNAALRSAQVGSYKLSKNALNGMTQLFADAVKDLNIKINAADPGWVHTEMGGKAAPRSPEQAAEGILKLALLKDDGPSGRFFFDGEPKEW</sequence>
<dbReference type="SUPFAM" id="SSF51735">
    <property type="entry name" value="NAD(P)-binding Rossmann-fold domains"/>
    <property type="match status" value="1"/>
</dbReference>
<evidence type="ECO:0000313" key="5">
    <source>
        <dbReference type="EMBL" id="MFD0861917.1"/>
    </source>
</evidence>
<comment type="similarity">
    <text evidence="1 4">Belongs to the short-chain dehydrogenases/reductases (SDR) family.</text>
</comment>
<dbReference type="PANTHER" id="PTHR43490">
    <property type="entry name" value="(+)-NEOMENTHOL DEHYDROGENASE"/>
    <property type="match status" value="1"/>
</dbReference>
<organism evidence="5 6">
    <name type="scientific">Sungkyunkwania multivorans</name>
    <dbReference type="NCBI Taxonomy" id="1173618"/>
    <lineage>
        <taxon>Bacteria</taxon>
        <taxon>Pseudomonadati</taxon>
        <taxon>Bacteroidota</taxon>
        <taxon>Flavobacteriia</taxon>
        <taxon>Flavobacteriales</taxon>
        <taxon>Flavobacteriaceae</taxon>
        <taxon>Sungkyunkwania</taxon>
    </lineage>
</organism>
<evidence type="ECO:0000256" key="3">
    <source>
        <dbReference type="ARBA" id="ARBA00023002"/>
    </source>
</evidence>
<dbReference type="Gene3D" id="3.40.50.720">
    <property type="entry name" value="NAD(P)-binding Rossmann-like Domain"/>
    <property type="match status" value="1"/>
</dbReference>
<name>A0ABW3CYK8_9FLAO</name>